<comment type="caution">
    <text evidence="2">The sequence shown here is derived from an EMBL/GenBank/DDBJ whole genome shotgun (WGS) entry which is preliminary data.</text>
</comment>
<evidence type="ECO:0000256" key="1">
    <source>
        <dbReference type="SAM" id="MobiDB-lite"/>
    </source>
</evidence>
<protein>
    <submittedName>
        <fullName evidence="2">Uncharacterized protein</fullName>
    </submittedName>
</protein>
<reference evidence="3" key="1">
    <citation type="journal article" date="2019" name="Int. J. Syst. Evol. Microbiol.">
        <title>The Global Catalogue of Microorganisms (GCM) 10K type strain sequencing project: providing services to taxonomists for standard genome sequencing and annotation.</title>
        <authorList>
            <consortium name="The Broad Institute Genomics Platform"/>
            <consortium name="The Broad Institute Genome Sequencing Center for Infectious Disease"/>
            <person name="Wu L."/>
            <person name="Ma J."/>
        </authorList>
    </citation>
    <scope>NUCLEOTIDE SEQUENCE [LARGE SCALE GENOMIC DNA]</scope>
    <source>
        <strain evidence="3">JCM 3175</strain>
    </source>
</reference>
<dbReference type="Proteomes" id="UP001500307">
    <property type="component" value="Unassembled WGS sequence"/>
</dbReference>
<sequence>MLGVEFTKQNTGEHGETLGHTKLWVNDTAVAEGPMRISLRGRAVRRPLQQRPGQRRLPGAGRVQGCTTDHVEIYVGQDQYLDLRKSRSRPSPATE</sequence>
<keyword evidence="3" id="KW-1185">Reference proteome</keyword>
<dbReference type="RefSeq" id="WP_346120874.1">
    <property type="nucleotide sequence ID" value="NZ_BAABGU010000018.1"/>
</dbReference>
<feature type="region of interest" description="Disordered" evidence="1">
    <location>
        <begin position="42"/>
        <end position="64"/>
    </location>
</feature>
<dbReference type="EMBL" id="BAABGU010000018">
    <property type="protein sequence ID" value="GAA4572405.1"/>
    <property type="molecule type" value="Genomic_DNA"/>
</dbReference>
<proteinExistence type="predicted"/>
<feature type="compositionally biased region" description="Low complexity" evidence="1">
    <location>
        <begin position="46"/>
        <end position="61"/>
    </location>
</feature>
<gene>
    <name evidence="2" type="ORF">GCM10023176_35310</name>
</gene>
<accession>A0ABP8SPJ0</accession>
<evidence type="ECO:0000313" key="3">
    <source>
        <dbReference type="Proteomes" id="UP001500307"/>
    </source>
</evidence>
<evidence type="ECO:0000313" key="2">
    <source>
        <dbReference type="EMBL" id="GAA4572405.1"/>
    </source>
</evidence>
<name>A0ABP8SPJ0_9ACTN</name>
<organism evidence="2 3">
    <name type="scientific">Micromonospora coerulea</name>
    <dbReference type="NCBI Taxonomy" id="47856"/>
    <lineage>
        <taxon>Bacteria</taxon>
        <taxon>Bacillati</taxon>
        <taxon>Actinomycetota</taxon>
        <taxon>Actinomycetes</taxon>
        <taxon>Micromonosporales</taxon>
        <taxon>Micromonosporaceae</taxon>
        <taxon>Micromonospora</taxon>
    </lineage>
</organism>